<accession>A0A8S5N4G3</accession>
<proteinExistence type="predicted"/>
<organism evidence="1">
    <name type="scientific">Siphoviridae sp. ctaaA4</name>
    <dbReference type="NCBI Taxonomy" id="2826388"/>
    <lineage>
        <taxon>Viruses</taxon>
        <taxon>Duplodnaviria</taxon>
        <taxon>Heunggongvirae</taxon>
        <taxon>Uroviricota</taxon>
        <taxon>Caudoviricetes</taxon>
    </lineage>
</organism>
<dbReference type="EMBL" id="BK015059">
    <property type="protein sequence ID" value="DAD89332.1"/>
    <property type="molecule type" value="Genomic_DNA"/>
</dbReference>
<reference evidence="1" key="1">
    <citation type="journal article" date="2021" name="Proc. Natl. Acad. Sci. U.S.A.">
        <title>A Catalog of Tens of Thousands of Viruses from Human Metagenomes Reveals Hidden Associations with Chronic Diseases.</title>
        <authorList>
            <person name="Tisza M.J."/>
            <person name="Buck C.B."/>
        </authorList>
    </citation>
    <scope>NUCLEOTIDE SEQUENCE</scope>
    <source>
        <strain evidence="1">CtaaA4</strain>
    </source>
</reference>
<protein>
    <submittedName>
        <fullName evidence="1">Uncharacterized protein</fullName>
    </submittedName>
</protein>
<sequence>MSFSDPAVTTRSHLAPRLRTRIFLQEPDSDSYDYRQPCLIINDLGSRVLYMGAFLDSFLQFEVRAATREDAETLSRQVWEALHDWIGEDSTVVPQSINDFPQWNPEADRKIPAYTFSARFWLRPSTQESN</sequence>
<evidence type="ECO:0000313" key="1">
    <source>
        <dbReference type="EMBL" id="DAD89332.1"/>
    </source>
</evidence>
<name>A0A8S5N4G3_9CAUD</name>